<dbReference type="GO" id="GO:0005737">
    <property type="term" value="C:cytoplasm"/>
    <property type="evidence" value="ECO:0007669"/>
    <property type="project" value="TreeGrafter"/>
</dbReference>
<evidence type="ECO:0000256" key="1">
    <source>
        <dbReference type="ARBA" id="ARBA00001962"/>
    </source>
</evidence>
<feature type="binding site" evidence="6">
    <location>
        <position position="33"/>
    </location>
    <ligand>
        <name>Mn(2+)</name>
        <dbReference type="ChEBI" id="CHEBI:29035"/>
    </ligand>
</feature>
<evidence type="ECO:0000313" key="11">
    <source>
        <dbReference type="Proteomes" id="UP000187209"/>
    </source>
</evidence>
<dbReference type="PANTHER" id="PTHR43595">
    <property type="entry name" value="37S RIBOSOMAL PROTEIN S26, MITOCHONDRIAL"/>
    <property type="match status" value="1"/>
</dbReference>
<keyword evidence="4 7" id="KW-0560">Oxidoreductase</keyword>
<dbReference type="InterPro" id="IPR019833">
    <property type="entry name" value="Mn/Fe_SOD_BS"/>
</dbReference>
<dbReference type="AlphaFoldDB" id="A0A1R2B062"/>
<dbReference type="SUPFAM" id="SSF46609">
    <property type="entry name" value="Fe,Mn superoxide dismutase (SOD), N-terminal domain"/>
    <property type="match status" value="1"/>
</dbReference>
<comment type="cofactor">
    <cofactor evidence="1">
        <name>Fe cation</name>
        <dbReference type="ChEBI" id="CHEBI:24875"/>
    </cofactor>
</comment>
<comment type="similarity">
    <text evidence="2 7">Belongs to the iron/manganese superoxide dismutase family.</text>
</comment>
<dbReference type="InterPro" id="IPR036324">
    <property type="entry name" value="Mn/Fe_SOD_N_sf"/>
</dbReference>
<organism evidence="10 11">
    <name type="scientific">Stentor coeruleus</name>
    <dbReference type="NCBI Taxonomy" id="5963"/>
    <lineage>
        <taxon>Eukaryota</taxon>
        <taxon>Sar</taxon>
        <taxon>Alveolata</taxon>
        <taxon>Ciliophora</taxon>
        <taxon>Postciliodesmatophora</taxon>
        <taxon>Heterotrichea</taxon>
        <taxon>Heterotrichida</taxon>
        <taxon>Stentoridae</taxon>
        <taxon>Stentor</taxon>
    </lineage>
</organism>
<feature type="binding site" evidence="6">
    <location>
        <position position="168"/>
    </location>
    <ligand>
        <name>Mn(2+)</name>
        <dbReference type="ChEBI" id="CHEBI:29035"/>
    </ligand>
</feature>
<dbReference type="EC" id="1.15.1.1" evidence="7"/>
<dbReference type="InterPro" id="IPR019831">
    <property type="entry name" value="Mn/Fe_SOD_N"/>
</dbReference>
<sequence>MLFRRFAKFTLPKLPFTDNSLEPIYDKKTISFHWGKHHQTYVDKLNQAVGENDYTLLDIIQNQSQNSLPLRNHGGGHYNHCLFWLCLGSNSSEQPSGKLLAHIQKQWGDFSKFKNEFNQAAINTFGSGWAWLSVNPEGKLVISSSQNQDNPLMKGIFKANAVPFFTIDVWEHAYYLQYQNKRPEFVDKFWKVVNWKQVEDMYEKYALQQRPVPVDKILG</sequence>
<dbReference type="Pfam" id="PF00081">
    <property type="entry name" value="Sod_Fe_N"/>
    <property type="match status" value="1"/>
</dbReference>
<comment type="function">
    <text evidence="7">Destroys radicals which are normally produced within the cells and which are toxic to biological systems.</text>
</comment>
<dbReference type="Gene3D" id="3.55.40.20">
    <property type="entry name" value="Iron/manganese superoxide dismutase, C-terminal domain"/>
    <property type="match status" value="1"/>
</dbReference>
<dbReference type="EMBL" id="MPUH01001133">
    <property type="protein sequence ID" value="OMJ70020.1"/>
    <property type="molecule type" value="Genomic_DNA"/>
</dbReference>
<dbReference type="PROSITE" id="PS00088">
    <property type="entry name" value="SOD_MN"/>
    <property type="match status" value="1"/>
</dbReference>
<evidence type="ECO:0000259" key="8">
    <source>
        <dbReference type="Pfam" id="PF00081"/>
    </source>
</evidence>
<evidence type="ECO:0000256" key="4">
    <source>
        <dbReference type="ARBA" id="ARBA00023002"/>
    </source>
</evidence>
<protein>
    <recommendedName>
        <fullName evidence="7">Superoxide dismutase</fullName>
        <ecNumber evidence="7">1.15.1.1</ecNumber>
    </recommendedName>
</protein>
<dbReference type="SUPFAM" id="SSF54719">
    <property type="entry name" value="Fe,Mn superoxide dismutase (SOD), C-terminal domain"/>
    <property type="match status" value="1"/>
</dbReference>
<accession>A0A1R2B062</accession>
<dbReference type="GO" id="GO:0004784">
    <property type="term" value="F:superoxide dismutase activity"/>
    <property type="evidence" value="ECO:0007669"/>
    <property type="project" value="UniProtKB-EC"/>
</dbReference>
<proteinExistence type="inferred from homology"/>
<dbReference type="InterPro" id="IPR019832">
    <property type="entry name" value="Mn/Fe_SOD_C"/>
</dbReference>
<dbReference type="FunFam" id="3.55.40.20:FF:000004">
    <property type="entry name" value="Superoxide dismutase [Fe]"/>
    <property type="match status" value="1"/>
</dbReference>
<feature type="domain" description="Manganese/iron superoxide dismutase N-terminal" evidence="8">
    <location>
        <begin position="8"/>
        <end position="87"/>
    </location>
</feature>
<evidence type="ECO:0000259" key="9">
    <source>
        <dbReference type="Pfam" id="PF02777"/>
    </source>
</evidence>
<feature type="binding site" evidence="6">
    <location>
        <position position="172"/>
    </location>
    <ligand>
        <name>Mn(2+)</name>
        <dbReference type="ChEBI" id="CHEBI:29035"/>
    </ligand>
</feature>
<dbReference type="Proteomes" id="UP000187209">
    <property type="component" value="Unassembled WGS sequence"/>
</dbReference>
<feature type="binding site" evidence="6">
    <location>
        <position position="80"/>
    </location>
    <ligand>
        <name>Mn(2+)</name>
        <dbReference type="ChEBI" id="CHEBI:29035"/>
    </ligand>
</feature>
<evidence type="ECO:0000256" key="2">
    <source>
        <dbReference type="ARBA" id="ARBA00008714"/>
    </source>
</evidence>
<feature type="domain" description="Manganese/iron superoxide dismutase C-terminal" evidence="9">
    <location>
        <begin position="95"/>
        <end position="200"/>
    </location>
</feature>
<evidence type="ECO:0000256" key="6">
    <source>
        <dbReference type="PIRSR" id="PIRSR000349-1"/>
    </source>
</evidence>
<dbReference type="Pfam" id="PF02777">
    <property type="entry name" value="Sod_Fe_C"/>
    <property type="match status" value="1"/>
</dbReference>
<evidence type="ECO:0000256" key="7">
    <source>
        <dbReference type="RuleBase" id="RU000414"/>
    </source>
</evidence>
<keyword evidence="11" id="KW-1185">Reference proteome</keyword>
<dbReference type="InterPro" id="IPR001189">
    <property type="entry name" value="Mn/Fe_SOD"/>
</dbReference>
<reference evidence="10 11" key="1">
    <citation type="submission" date="2016-11" db="EMBL/GenBank/DDBJ databases">
        <title>The macronuclear genome of Stentor coeruleus: a giant cell with tiny introns.</title>
        <authorList>
            <person name="Slabodnick M."/>
            <person name="Ruby J.G."/>
            <person name="Reiff S.B."/>
            <person name="Swart E.C."/>
            <person name="Gosai S."/>
            <person name="Prabakaran S."/>
            <person name="Witkowska E."/>
            <person name="Larue G.E."/>
            <person name="Fisher S."/>
            <person name="Freeman R.M."/>
            <person name="Gunawardena J."/>
            <person name="Chu W."/>
            <person name="Stover N.A."/>
            <person name="Gregory B.D."/>
            <person name="Nowacki M."/>
            <person name="Derisi J."/>
            <person name="Roy S.W."/>
            <person name="Marshall W.F."/>
            <person name="Sood P."/>
        </authorList>
    </citation>
    <scope>NUCLEOTIDE SEQUENCE [LARGE SCALE GENOMIC DNA]</scope>
    <source>
        <strain evidence="10">WM001</strain>
    </source>
</reference>
<dbReference type="PANTHER" id="PTHR43595:SF2">
    <property type="entry name" value="SMALL RIBOSOMAL SUBUNIT PROTEIN MS42"/>
    <property type="match status" value="1"/>
</dbReference>
<evidence type="ECO:0000313" key="10">
    <source>
        <dbReference type="EMBL" id="OMJ70020.1"/>
    </source>
</evidence>
<keyword evidence="3 6" id="KW-0479">Metal-binding</keyword>
<comment type="catalytic activity">
    <reaction evidence="7">
        <text>2 superoxide + 2 H(+) = H2O2 + O2</text>
        <dbReference type="Rhea" id="RHEA:20696"/>
        <dbReference type="ChEBI" id="CHEBI:15378"/>
        <dbReference type="ChEBI" id="CHEBI:15379"/>
        <dbReference type="ChEBI" id="CHEBI:16240"/>
        <dbReference type="ChEBI" id="CHEBI:18421"/>
        <dbReference type="EC" id="1.15.1.1"/>
    </reaction>
</comment>
<dbReference type="PIRSF" id="PIRSF000349">
    <property type="entry name" value="SODismutase"/>
    <property type="match status" value="1"/>
</dbReference>
<dbReference type="OrthoDB" id="239262at2759"/>
<dbReference type="PRINTS" id="PR01703">
    <property type="entry name" value="MNSODISMTASE"/>
</dbReference>
<evidence type="ECO:0000256" key="5">
    <source>
        <dbReference type="ARBA" id="ARBA00023004"/>
    </source>
</evidence>
<gene>
    <name evidence="10" type="ORF">SteCoe_32108</name>
</gene>
<dbReference type="Gene3D" id="1.10.287.990">
    <property type="entry name" value="Fe,Mn superoxide dismutase (SOD) domain"/>
    <property type="match status" value="1"/>
</dbReference>
<keyword evidence="5" id="KW-0408">Iron</keyword>
<evidence type="ECO:0000256" key="3">
    <source>
        <dbReference type="ARBA" id="ARBA00022723"/>
    </source>
</evidence>
<dbReference type="InterPro" id="IPR036314">
    <property type="entry name" value="SOD_C_sf"/>
</dbReference>
<name>A0A1R2B062_9CILI</name>
<comment type="caution">
    <text evidence="10">The sequence shown here is derived from an EMBL/GenBank/DDBJ whole genome shotgun (WGS) entry which is preliminary data.</text>
</comment>
<dbReference type="GO" id="GO:0046872">
    <property type="term" value="F:metal ion binding"/>
    <property type="evidence" value="ECO:0007669"/>
    <property type="project" value="UniProtKB-KW"/>
</dbReference>